<evidence type="ECO:0000313" key="3">
    <source>
        <dbReference type="Proteomes" id="UP000814176"/>
    </source>
</evidence>
<dbReference type="Proteomes" id="UP000814176">
    <property type="component" value="Unassembled WGS sequence"/>
</dbReference>
<reference evidence="2 3" key="1">
    <citation type="journal article" date="2021" name="Environ. Microbiol.">
        <title>Gene family expansions and transcriptome signatures uncover fungal adaptations to wood decay.</title>
        <authorList>
            <person name="Hage H."/>
            <person name="Miyauchi S."/>
            <person name="Viragh M."/>
            <person name="Drula E."/>
            <person name="Min B."/>
            <person name="Chaduli D."/>
            <person name="Navarro D."/>
            <person name="Favel A."/>
            <person name="Norest M."/>
            <person name="Lesage-Meessen L."/>
            <person name="Balint B."/>
            <person name="Merenyi Z."/>
            <person name="de Eugenio L."/>
            <person name="Morin E."/>
            <person name="Martinez A.T."/>
            <person name="Baldrian P."/>
            <person name="Stursova M."/>
            <person name="Martinez M.J."/>
            <person name="Novotny C."/>
            <person name="Magnuson J.K."/>
            <person name="Spatafora J.W."/>
            <person name="Maurice S."/>
            <person name="Pangilinan J."/>
            <person name="Andreopoulos W."/>
            <person name="LaButti K."/>
            <person name="Hundley H."/>
            <person name="Na H."/>
            <person name="Kuo A."/>
            <person name="Barry K."/>
            <person name="Lipzen A."/>
            <person name="Henrissat B."/>
            <person name="Riley R."/>
            <person name="Ahrendt S."/>
            <person name="Nagy L.G."/>
            <person name="Grigoriev I.V."/>
            <person name="Martin F."/>
            <person name="Rosso M.N."/>
        </authorList>
    </citation>
    <scope>NUCLEOTIDE SEQUENCE [LARGE SCALE GENOMIC DNA]</scope>
    <source>
        <strain evidence="2 3">CIRM-BRFM 1785</strain>
    </source>
</reference>
<protein>
    <submittedName>
        <fullName evidence="2">Uncharacterized protein</fullName>
    </submittedName>
</protein>
<name>A0ABQ8KRK2_9APHY</name>
<evidence type="ECO:0000256" key="1">
    <source>
        <dbReference type="SAM" id="MobiDB-lite"/>
    </source>
</evidence>
<proteinExistence type="predicted"/>
<feature type="compositionally biased region" description="Polar residues" evidence="1">
    <location>
        <begin position="103"/>
        <end position="112"/>
    </location>
</feature>
<sequence>MVVPPSHATMGEIIDTGFLVTLKDNPDTGERLQPVWVPRDRCPAEMIAKWESKNKGDVGHEPHALQMTKRSASSMAESGLDQSMVYNDNKVLKKPKLEGKATGSKNGSSSRPTYLGFRPFNQKPRPAKPMAQRNLTIDKPVDPPTSHDTVTAPGNTDAAAHWLLDPIMSTKKGMTVVITGSSGGHDDRGWYNGEYEGEQAVILSVFNTGNGSFSSTAQVKMLDPRDGAPSVFTIPVEYLASVRPDLLGQKAIVLQGNCKGKVAVIREEGSVESEWFVSAGNNHFEINGENLVLYSEVADAD</sequence>
<comment type="caution">
    <text evidence="2">The sequence shown here is derived from an EMBL/GenBank/DDBJ whole genome shotgun (WGS) entry which is preliminary data.</text>
</comment>
<accession>A0ABQ8KRK2</accession>
<dbReference type="RefSeq" id="XP_047782729.1">
    <property type="nucleotide sequence ID" value="XM_047917869.1"/>
</dbReference>
<dbReference type="EMBL" id="JADCUA010000003">
    <property type="protein sequence ID" value="KAH9841430.1"/>
    <property type="molecule type" value="Genomic_DNA"/>
</dbReference>
<organism evidence="2 3">
    <name type="scientific">Rhodofomes roseus</name>
    <dbReference type="NCBI Taxonomy" id="34475"/>
    <lineage>
        <taxon>Eukaryota</taxon>
        <taxon>Fungi</taxon>
        <taxon>Dikarya</taxon>
        <taxon>Basidiomycota</taxon>
        <taxon>Agaricomycotina</taxon>
        <taxon>Agaricomycetes</taxon>
        <taxon>Polyporales</taxon>
        <taxon>Rhodofomes</taxon>
    </lineage>
</organism>
<dbReference type="GeneID" id="71998601"/>
<feature type="region of interest" description="Disordered" evidence="1">
    <location>
        <begin position="92"/>
        <end position="130"/>
    </location>
</feature>
<evidence type="ECO:0000313" key="2">
    <source>
        <dbReference type="EMBL" id="KAH9841430.1"/>
    </source>
</evidence>
<gene>
    <name evidence="2" type="ORF">C8Q71DRAFT_329081</name>
</gene>
<keyword evidence="3" id="KW-1185">Reference proteome</keyword>